<dbReference type="PANTHER" id="PTHR22893:SF91">
    <property type="entry name" value="NADPH DEHYDROGENASE 2-RELATED"/>
    <property type="match status" value="1"/>
</dbReference>
<proteinExistence type="predicted"/>
<dbReference type="InterPro" id="IPR045247">
    <property type="entry name" value="Oye-like"/>
</dbReference>
<dbReference type="CDD" id="cd02933">
    <property type="entry name" value="OYE_like_FMN"/>
    <property type="match status" value="1"/>
</dbReference>
<feature type="domain" description="NADH:flavin oxidoreductase/NADH oxidase N-terminal" evidence="1">
    <location>
        <begin position="5"/>
        <end position="335"/>
    </location>
</feature>
<dbReference type="AlphaFoldDB" id="A0AAD6X3T7"/>
<name>A0AAD6X3T7_9AGAR</name>
<dbReference type="Pfam" id="PF00724">
    <property type="entry name" value="Oxidored_FMN"/>
    <property type="match status" value="1"/>
</dbReference>
<dbReference type="Gene3D" id="3.20.20.70">
    <property type="entry name" value="Aldolase class I"/>
    <property type="match status" value="1"/>
</dbReference>
<gene>
    <name evidence="2" type="ORF">C8F04DRAFT_1232282</name>
</gene>
<dbReference type="FunFam" id="3.20.20.70:FF:000138">
    <property type="entry name" value="NADPH dehydrogenase 1"/>
    <property type="match status" value="1"/>
</dbReference>
<sequence length="367" mass="40251">MSSPKLFQPTRVGDIELSHRIVFAPTTRFRADANSAPLPHVAEYYEQRASTSGSLLISEATFIAPQAGGYRHAPGIWSDEQVAAWKVITDRVHAKGSYMYLQLWALGRAADIDTLTADGLPYVSASDVPLTGGKTPRPLTVEELQEYVQLYATAASNAVHRAGFDGVEIHAANGYLLDQFVHDTSNVRTDAYGGSVENRTRFPLEIADAVVKAVGARRTGLRISPWGTYLDMQFTNPKPTYAHLVTQLRERYPDFAYLHVVEPRADGAETVDVVKDGYSNDFIRDIWGDRRLISAGGYTRETALAAAEDKGDLIAFARPYIANPDLPYRLLHGIALAVGNRALYYAPGSVDPKGYTDYPFASVVAAH</sequence>
<dbReference type="EMBL" id="JARJCM010000034">
    <property type="protein sequence ID" value="KAJ7037973.1"/>
    <property type="molecule type" value="Genomic_DNA"/>
</dbReference>
<protein>
    <recommendedName>
        <fullName evidence="1">NADH:flavin oxidoreductase/NADH oxidase N-terminal domain-containing protein</fullName>
    </recommendedName>
</protein>
<comment type="caution">
    <text evidence="2">The sequence shown here is derived from an EMBL/GenBank/DDBJ whole genome shotgun (WGS) entry which is preliminary data.</text>
</comment>
<dbReference type="PANTHER" id="PTHR22893">
    <property type="entry name" value="NADH OXIDOREDUCTASE-RELATED"/>
    <property type="match status" value="1"/>
</dbReference>
<evidence type="ECO:0000313" key="3">
    <source>
        <dbReference type="Proteomes" id="UP001218188"/>
    </source>
</evidence>
<dbReference type="GO" id="GO:0010181">
    <property type="term" value="F:FMN binding"/>
    <property type="evidence" value="ECO:0007669"/>
    <property type="project" value="InterPro"/>
</dbReference>
<dbReference type="SUPFAM" id="SSF51395">
    <property type="entry name" value="FMN-linked oxidoreductases"/>
    <property type="match status" value="1"/>
</dbReference>
<evidence type="ECO:0000259" key="1">
    <source>
        <dbReference type="Pfam" id="PF00724"/>
    </source>
</evidence>
<dbReference type="InterPro" id="IPR013785">
    <property type="entry name" value="Aldolase_TIM"/>
</dbReference>
<reference evidence="2" key="1">
    <citation type="submission" date="2023-03" db="EMBL/GenBank/DDBJ databases">
        <title>Massive genome expansion in bonnet fungi (Mycena s.s.) driven by repeated elements and novel gene families across ecological guilds.</title>
        <authorList>
            <consortium name="Lawrence Berkeley National Laboratory"/>
            <person name="Harder C.B."/>
            <person name="Miyauchi S."/>
            <person name="Viragh M."/>
            <person name="Kuo A."/>
            <person name="Thoen E."/>
            <person name="Andreopoulos B."/>
            <person name="Lu D."/>
            <person name="Skrede I."/>
            <person name="Drula E."/>
            <person name="Henrissat B."/>
            <person name="Morin E."/>
            <person name="Kohler A."/>
            <person name="Barry K."/>
            <person name="LaButti K."/>
            <person name="Morin E."/>
            <person name="Salamov A."/>
            <person name="Lipzen A."/>
            <person name="Mereny Z."/>
            <person name="Hegedus B."/>
            <person name="Baldrian P."/>
            <person name="Stursova M."/>
            <person name="Weitz H."/>
            <person name="Taylor A."/>
            <person name="Grigoriev I.V."/>
            <person name="Nagy L.G."/>
            <person name="Martin F."/>
            <person name="Kauserud H."/>
        </authorList>
    </citation>
    <scope>NUCLEOTIDE SEQUENCE</scope>
    <source>
        <strain evidence="2">CBHHK200</strain>
    </source>
</reference>
<accession>A0AAD6X3T7</accession>
<dbReference type="InterPro" id="IPR001155">
    <property type="entry name" value="OxRdtase_FMN_N"/>
</dbReference>
<evidence type="ECO:0000313" key="2">
    <source>
        <dbReference type="EMBL" id="KAJ7037973.1"/>
    </source>
</evidence>
<organism evidence="2 3">
    <name type="scientific">Mycena alexandri</name>
    <dbReference type="NCBI Taxonomy" id="1745969"/>
    <lineage>
        <taxon>Eukaryota</taxon>
        <taxon>Fungi</taxon>
        <taxon>Dikarya</taxon>
        <taxon>Basidiomycota</taxon>
        <taxon>Agaricomycotina</taxon>
        <taxon>Agaricomycetes</taxon>
        <taxon>Agaricomycetidae</taxon>
        <taxon>Agaricales</taxon>
        <taxon>Marasmiineae</taxon>
        <taxon>Mycenaceae</taxon>
        <taxon>Mycena</taxon>
    </lineage>
</organism>
<dbReference type="GO" id="GO:0003959">
    <property type="term" value="F:NADPH dehydrogenase activity"/>
    <property type="evidence" value="ECO:0007669"/>
    <property type="project" value="TreeGrafter"/>
</dbReference>
<dbReference type="Proteomes" id="UP001218188">
    <property type="component" value="Unassembled WGS sequence"/>
</dbReference>
<keyword evidence="3" id="KW-1185">Reference proteome</keyword>